<organism evidence="2 3">
    <name type="scientific">Pristionchus fissidentatus</name>
    <dbReference type="NCBI Taxonomy" id="1538716"/>
    <lineage>
        <taxon>Eukaryota</taxon>
        <taxon>Metazoa</taxon>
        <taxon>Ecdysozoa</taxon>
        <taxon>Nematoda</taxon>
        <taxon>Chromadorea</taxon>
        <taxon>Rhabditida</taxon>
        <taxon>Rhabditina</taxon>
        <taxon>Diplogasteromorpha</taxon>
        <taxon>Diplogasteroidea</taxon>
        <taxon>Neodiplogasteridae</taxon>
        <taxon>Pristionchus</taxon>
    </lineage>
</organism>
<proteinExistence type="predicted"/>
<evidence type="ECO:0000313" key="3">
    <source>
        <dbReference type="Proteomes" id="UP001432322"/>
    </source>
</evidence>
<feature type="non-terminal residue" evidence="2">
    <location>
        <position position="1"/>
    </location>
</feature>
<gene>
    <name evidence="2" type="ORF">PFISCL1PPCAC_9092</name>
</gene>
<reference evidence="2" key="1">
    <citation type="submission" date="2023-10" db="EMBL/GenBank/DDBJ databases">
        <title>Genome assembly of Pristionchus species.</title>
        <authorList>
            <person name="Yoshida K."/>
            <person name="Sommer R.J."/>
        </authorList>
    </citation>
    <scope>NUCLEOTIDE SEQUENCE</scope>
    <source>
        <strain evidence="2">RS5133</strain>
    </source>
</reference>
<accession>A0AAV5VDP7</accession>
<dbReference type="EMBL" id="BTSY01000003">
    <property type="protein sequence ID" value="GMT17795.1"/>
    <property type="molecule type" value="Genomic_DNA"/>
</dbReference>
<feature type="region of interest" description="Disordered" evidence="1">
    <location>
        <begin position="29"/>
        <end position="81"/>
    </location>
</feature>
<sequence>RGTPPLNSKEIAMDSHEQGAFGRFYNMLKSKLSRKPSEPSPSTAGKSEEPQPESGDGPANASEMAAPIHSDGAEDKIDDDPVVLSERLRALGKAFEDQNKEQNKFLDGIRTLPNWS</sequence>
<feature type="non-terminal residue" evidence="2">
    <location>
        <position position="116"/>
    </location>
</feature>
<evidence type="ECO:0000313" key="2">
    <source>
        <dbReference type="EMBL" id="GMT17795.1"/>
    </source>
</evidence>
<dbReference type="AlphaFoldDB" id="A0AAV5VDP7"/>
<comment type="caution">
    <text evidence="2">The sequence shown here is derived from an EMBL/GenBank/DDBJ whole genome shotgun (WGS) entry which is preliminary data.</text>
</comment>
<protein>
    <submittedName>
        <fullName evidence="2">Uncharacterized protein</fullName>
    </submittedName>
</protein>
<dbReference type="Proteomes" id="UP001432322">
    <property type="component" value="Unassembled WGS sequence"/>
</dbReference>
<name>A0AAV5VDP7_9BILA</name>
<keyword evidence="3" id="KW-1185">Reference proteome</keyword>
<evidence type="ECO:0000256" key="1">
    <source>
        <dbReference type="SAM" id="MobiDB-lite"/>
    </source>
</evidence>